<keyword evidence="2" id="KW-1185">Reference proteome</keyword>
<reference evidence="1 2" key="1">
    <citation type="journal article" date="2019" name="Int. J. Syst. Evol. Microbiol.">
        <title>The Global Catalogue of Microorganisms (GCM) 10K type strain sequencing project: providing services to taxonomists for standard genome sequencing and annotation.</title>
        <authorList>
            <consortium name="The Broad Institute Genomics Platform"/>
            <consortium name="The Broad Institute Genome Sequencing Center for Infectious Disease"/>
            <person name="Wu L."/>
            <person name="Ma J."/>
        </authorList>
    </citation>
    <scope>NUCLEOTIDE SEQUENCE [LARGE SCALE GENOMIC DNA]</scope>
    <source>
        <strain evidence="1 2">JCM 14304</strain>
    </source>
</reference>
<dbReference type="SUPFAM" id="SSF52540">
    <property type="entry name" value="P-loop containing nucleoside triphosphate hydrolases"/>
    <property type="match status" value="1"/>
</dbReference>
<proteinExistence type="predicted"/>
<organism evidence="1 2">
    <name type="scientific">Kribbella karoonensis</name>
    <dbReference type="NCBI Taxonomy" id="324851"/>
    <lineage>
        <taxon>Bacteria</taxon>
        <taxon>Bacillati</taxon>
        <taxon>Actinomycetota</taxon>
        <taxon>Actinomycetes</taxon>
        <taxon>Propionibacteriales</taxon>
        <taxon>Kribbellaceae</taxon>
        <taxon>Kribbella</taxon>
    </lineage>
</organism>
<comment type="caution">
    <text evidence="1">The sequence shown here is derived from an EMBL/GenBank/DDBJ whole genome shotgun (WGS) entry which is preliminary data.</text>
</comment>
<protein>
    <recommendedName>
        <fullName evidence="3">AAA domain-containing protein</fullName>
    </recommendedName>
</protein>
<name>A0ABN2E8K6_9ACTN</name>
<evidence type="ECO:0000313" key="1">
    <source>
        <dbReference type="EMBL" id="GAA1599797.1"/>
    </source>
</evidence>
<dbReference type="RefSeq" id="WP_344196313.1">
    <property type="nucleotide sequence ID" value="NZ_BAAAND010000008.1"/>
</dbReference>
<dbReference type="Proteomes" id="UP001500190">
    <property type="component" value="Unassembled WGS sequence"/>
</dbReference>
<evidence type="ECO:0008006" key="3">
    <source>
        <dbReference type="Google" id="ProtNLM"/>
    </source>
</evidence>
<dbReference type="InterPro" id="IPR027417">
    <property type="entry name" value="P-loop_NTPase"/>
</dbReference>
<dbReference type="Gene3D" id="3.40.50.300">
    <property type="entry name" value="P-loop containing nucleotide triphosphate hydrolases"/>
    <property type="match status" value="1"/>
</dbReference>
<dbReference type="Pfam" id="PF13238">
    <property type="entry name" value="AAA_18"/>
    <property type="match status" value="1"/>
</dbReference>
<accession>A0ABN2E8K6</accession>
<gene>
    <name evidence="1" type="ORF">GCM10009742_54580</name>
</gene>
<evidence type="ECO:0000313" key="2">
    <source>
        <dbReference type="Proteomes" id="UP001500190"/>
    </source>
</evidence>
<sequence>MAVPAYDTVLINGSVGTGKTTTAEALGAELERRDIPGATIDVDWLRRAWPAPSDDPFQTTLALDNLQTIAANFRRAGAQVLIVAAVIETPDELRRTAIALGSNQLLHVRLTAASDTVLSRLTVRHSDDAAALEWHAQRHPELARILDQAGFTNDLRIDTTHKPANEAAQQILTRLVMAGRG</sequence>
<dbReference type="EMBL" id="BAAAND010000008">
    <property type="protein sequence ID" value="GAA1599797.1"/>
    <property type="molecule type" value="Genomic_DNA"/>
</dbReference>